<keyword evidence="4" id="KW-0804">Transcription</keyword>
<name>A0ABW0N0E1_9ACTN</name>
<sequence>MTETTGGRFGNVHNHTNATESVGEQPTDPAHLAEEHVPLVGHLVRELSARIPASVDRDDLRSAGLVALVKAAQAFDPALGVPFASYAATRVRGALLDELRAIDWATRGVRRRSRDIDATRHELASTTGAFPDDATVAESLGLTTADVARTDADVSRATVLSLHGFDYSIADVLASAAPGPEALADRAEQLGYLAAAIQELPERLRAVVTGYFLEERPMREIAQELGVTESRISQLRAEALVLLRDALTNAFEPHRTEPAQPRSRLAARRSAAYVAAVAERHSMRRPARHLVPAEVEWSA</sequence>
<keyword evidence="9" id="KW-1185">Reference proteome</keyword>
<dbReference type="InterPro" id="IPR000943">
    <property type="entry name" value="RNA_pol_sigma70"/>
</dbReference>
<evidence type="ECO:0000256" key="2">
    <source>
        <dbReference type="ARBA" id="ARBA00023082"/>
    </source>
</evidence>
<feature type="region of interest" description="Disordered" evidence="5">
    <location>
        <begin position="1"/>
        <end position="27"/>
    </location>
</feature>
<evidence type="ECO:0000256" key="3">
    <source>
        <dbReference type="ARBA" id="ARBA00023125"/>
    </source>
</evidence>
<keyword evidence="3" id="KW-0238">DNA-binding</keyword>
<accession>A0ABW0N0E1</accession>
<dbReference type="SUPFAM" id="SSF88659">
    <property type="entry name" value="Sigma3 and sigma4 domains of RNA polymerase sigma factors"/>
    <property type="match status" value="1"/>
</dbReference>
<dbReference type="PANTHER" id="PTHR30385:SF7">
    <property type="entry name" value="RNA POLYMERASE SIGMA FACTOR FLIA"/>
    <property type="match status" value="1"/>
</dbReference>
<dbReference type="EMBL" id="JBHSMD010000003">
    <property type="protein sequence ID" value="MFC5493570.1"/>
    <property type="molecule type" value="Genomic_DNA"/>
</dbReference>
<evidence type="ECO:0000313" key="9">
    <source>
        <dbReference type="Proteomes" id="UP001595956"/>
    </source>
</evidence>
<keyword evidence="1" id="KW-0805">Transcription regulation</keyword>
<dbReference type="Gene3D" id="1.10.1740.10">
    <property type="match status" value="1"/>
</dbReference>
<dbReference type="InterPro" id="IPR014284">
    <property type="entry name" value="RNA_pol_sigma-70_dom"/>
</dbReference>
<dbReference type="RefSeq" id="WP_345172895.1">
    <property type="nucleotide sequence ID" value="NZ_BAABFQ010000004.1"/>
</dbReference>
<evidence type="ECO:0000256" key="5">
    <source>
        <dbReference type="SAM" id="MobiDB-lite"/>
    </source>
</evidence>
<dbReference type="InterPro" id="IPR013324">
    <property type="entry name" value="RNA_pol_sigma_r3/r4-like"/>
</dbReference>
<feature type="domain" description="RNA polymerase sigma-70 region 4" evidence="7">
    <location>
        <begin position="196"/>
        <end position="244"/>
    </location>
</feature>
<dbReference type="Proteomes" id="UP001595956">
    <property type="component" value="Unassembled WGS sequence"/>
</dbReference>
<evidence type="ECO:0000313" key="8">
    <source>
        <dbReference type="EMBL" id="MFC5493570.1"/>
    </source>
</evidence>
<dbReference type="NCBIfam" id="TIGR02937">
    <property type="entry name" value="sigma70-ECF"/>
    <property type="match status" value="1"/>
</dbReference>
<protein>
    <submittedName>
        <fullName evidence="8">Sigma-70 family RNA polymerase sigma factor</fullName>
    </submittedName>
</protein>
<dbReference type="SUPFAM" id="SSF88946">
    <property type="entry name" value="Sigma2 domain of RNA polymerase sigma factors"/>
    <property type="match status" value="1"/>
</dbReference>
<dbReference type="InterPro" id="IPR007627">
    <property type="entry name" value="RNA_pol_sigma70_r2"/>
</dbReference>
<reference evidence="9" key="1">
    <citation type="journal article" date="2019" name="Int. J. Syst. Evol. Microbiol.">
        <title>The Global Catalogue of Microorganisms (GCM) 10K type strain sequencing project: providing services to taxonomists for standard genome sequencing and annotation.</title>
        <authorList>
            <consortium name="The Broad Institute Genomics Platform"/>
            <consortium name="The Broad Institute Genome Sequencing Center for Infectious Disease"/>
            <person name="Wu L."/>
            <person name="Ma J."/>
        </authorList>
    </citation>
    <scope>NUCLEOTIDE SEQUENCE [LARGE SCALE GENOMIC DNA]</scope>
    <source>
        <strain evidence="9">KACC 13778</strain>
    </source>
</reference>
<feature type="domain" description="RNA polymerase sigma-70 region 2" evidence="6">
    <location>
        <begin position="32"/>
        <end position="104"/>
    </location>
</feature>
<dbReference type="PRINTS" id="PR00046">
    <property type="entry name" value="SIGMA70FCT"/>
</dbReference>
<dbReference type="InterPro" id="IPR007630">
    <property type="entry name" value="RNA_pol_sigma70_r4"/>
</dbReference>
<dbReference type="Gene3D" id="1.20.140.160">
    <property type="match status" value="1"/>
</dbReference>
<organism evidence="8 9">
    <name type="scientific">Nocardioides caricicola</name>
    <dbReference type="NCBI Taxonomy" id="634770"/>
    <lineage>
        <taxon>Bacteria</taxon>
        <taxon>Bacillati</taxon>
        <taxon>Actinomycetota</taxon>
        <taxon>Actinomycetes</taxon>
        <taxon>Propionibacteriales</taxon>
        <taxon>Nocardioidaceae</taxon>
        <taxon>Nocardioides</taxon>
    </lineage>
</organism>
<proteinExistence type="predicted"/>
<keyword evidence="2" id="KW-0731">Sigma factor</keyword>
<feature type="compositionally biased region" description="Polar residues" evidence="5">
    <location>
        <begin position="13"/>
        <end position="24"/>
    </location>
</feature>
<evidence type="ECO:0000256" key="1">
    <source>
        <dbReference type="ARBA" id="ARBA00023015"/>
    </source>
</evidence>
<dbReference type="CDD" id="cd06171">
    <property type="entry name" value="Sigma70_r4"/>
    <property type="match status" value="1"/>
</dbReference>
<evidence type="ECO:0000256" key="4">
    <source>
        <dbReference type="ARBA" id="ARBA00023163"/>
    </source>
</evidence>
<dbReference type="PANTHER" id="PTHR30385">
    <property type="entry name" value="SIGMA FACTOR F FLAGELLAR"/>
    <property type="match status" value="1"/>
</dbReference>
<dbReference type="Pfam" id="PF04542">
    <property type="entry name" value="Sigma70_r2"/>
    <property type="match status" value="1"/>
</dbReference>
<comment type="caution">
    <text evidence="8">The sequence shown here is derived from an EMBL/GenBank/DDBJ whole genome shotgun (WGS) entry which is preliminary data.</text>
</comment>
<gene>
    <name evidence="8" type="ORF">ACFPKY_10675</name>
</gene>
<dbReference type="Pfam" id="PF04545">
    <property type="entry name" value="Sigma70_r4"/>
    <property type="match status" value="1"/>
</dbReference>
<dbReference type="InterPro" id="IPR013325">
    <property type="entry name" value="RNA_pol_sigma_r2"/>
</dbReference>
<evidence type="ECO:0000259" key="6">
    <source>
        <dbReference type="Pfam" id="PF04542"/>
    </source>
</evidence>
<evidence type="ECO:0000259" key="7">
    <source>
        <dbReference type="Pfam" id="PF04545"/>
    </source>
</evidence>